<keyword evidence="3" id="KW-1185">Reference proteome</keyword>
<gene>
    <name evidence="2" type="ORF">SAMN05216267_103174</name>
</gene>
<dbReference type="OrthoDB" id="4326315at2"/>
<proteinExistence type="predicted"/>
<evidence type="ECO:0000256" key="1">
    <source>
        <dbReference type="SAM" id="MobiDB-lite"/>
    </source>
</evidence>
<dbReference type="AlphaFoldDB" id="A0A1H8QVL4"/>
<protein>
    <submittedName>
        <fullName evidence="2">Uncharacterized protein</fullName>
    </submittedName>
</protein>
<dbReference type="EMBL" id="FODD01000031">
    <property type="protein sequence ID" value="SEO57968.1"/>
    <property type="molecule type" value="Genomic_DNA"/>
</dbReference>
<sequence>MVETSGLAPDGASRLSALADECGALLEGESGMDDVQQLLSARGIGPMDAIIVTRALLGAGEGSLREAKEIVFSASSRAVERQIHDELVHDLLHGVDEIGDTPDESREPGAADMG</sequence>
<feature type="compositionally biased region" description="Basic and acidic residues" evidence="1">
    <location>
        <begin position="103"/>
        <end position="114"/>
    </location>
</feature>
<evidence type="ECO:0000313" key="3">
    <source>
        <dbReference type="Proteomes" id="UP000181951"/>
    </source>
</evidence>
<dbReference type="RefSeq" id="WP_069462811.1">
    <property type="nucleotide sequence ID" value="NZ_FODD01000031.1"/>
</dbReference>
<dbReference type="Proteomes" id="UP000181951">
    <property type="component" value="Unassembled WGS sequence"/>
</dbReference>
<name>A0A1H8QVL4_9ACTN</name>
<evidence type="ECO:0000313" key="2">
    <source>
        <dbReference type="EMBL" id="SEO57968.1"/>
    </source>
</evidence>
<organism evidence="2 3">
    <name type="scientific">Actinacidiphila rubida</name>
    <dbReference type="NCBI Taxonomy" id="310780"/>
    <lineage>
        <taxon>Bacteria</taxon>
        <taxon>Bacillati</taxon>
        <taxon>Actinomycetota</taxon>
        <taxon>Actinomycetes</taxon>
        <taxon>Kitasatosporales</taxon>
        <taxon>Streptomycetaceae</taxon>
        <taxon>Actinacidiphila</taxon>
    </lineage>
</organism>
<accession>A0A1H8QVL4</accession>
<reference evidence="2 3" key="1">
    <citation type="submission" date="2016-10" db="EMBL/GenBank/DDBJ databases">
        <authorList>
            <person name="de Groot N.N."/>
        </authorList>
    </citation>
    <scope>NUCLEOTIDE SEQUENCE [LARGE SCALE GENOMIC DNA]</scope>
    <source>
        <strain evidence="2 3">CGMCC 4.2026</strain>
    </source>
</reference>
<feature type="region of interest" description="Disordered" evidence="1">
    <location>
        <begin position="94"/>
        <end position="114"/>
    </location>
</feature>